<dbReference type="InterPro" id="IPR008271">
    <property type="entry name" value="Ser/Thr_kinase_AS"/>
</dbReference>
<reference evidence="7" key="1">
    <citation type="submission" date="2023-04" db="EMBL/GenBank/DDBJ databases">
        <authorList>
            <person name="Vijverberg K."/>
            <person name="Xiong W."/>
            <person name="Schranz E."/>
        </authorList>
    </citation>
    <scope>NUCLEOTIDE SEQUENCE</scope>
</reference>
<dbReference type="SUPFAM" id="SSF56112">
    <property type="entry name" value="Protein kinase-like (PK-like)"/>
    <property type="match status" value="1"/>
</dbReference>
<evidence type="ECO:0000313" key="7">
    <source>
        <dbReference type="EMBL" id="CAI9291967.1"/>
    </source>
</evidence>
<dbReference type="GO" id="GO:0005886">
    <property type="term" value="C:plasma membrane"/>
    <property type="evidence" value="ECO:0007669"/>
    <property type="project" value="TreeGrafter"/>
</dbReference>
<keyword evidence="8" id="KW-1185">Reference proteome</keyword>
<dbReference type="Pfam" id="PF00069">
    <property type="entry name" value="Pkinase"/>
    <property type="match status" value="1"/>
</dbReference>
<evidence type="ECO:0000256" key="5">
    <source>
        <dbReference type="ARBA" id="ARBA00022840"/>
    </source>
</evidence>
<evidence type="ECO:0000313" key="8">
    <source>
        <dbReference type="Proteomes" id="UP001177003"/>
    </source>
</evidence>
<dbReference type="FunFam" id="3.30.200.20:FF:000039">
    <property type="entry name" value="receptor-like protein kinase FERONIA"/>
    <property type="match status" value="1"/>
</dbReference>
<dbReference type="InterPro" id="IPR011009">
    <property type="entry name" value="Kinase-like_dom_sf"/>
</dbReference>
<dbReference type="InterPro" id="IPR045272">
    <property type="entry name" value="ANXUR1/2-like"/>
</dbReference>
<dbReference type="InterPro" id="IPR025886">
    <property type="entry name" value="PP2-like"/>
</dbReference>
<dbReference type="Pfam" id="PF14299">
    <property type="entry name" value="PP2"/>
    <property type="match status" value="1"/>
</dbReference>
<dbReference type="AlphaFoldDB" id="A0AA35ZHW5"/>
<evidence type="ECO:0000256" key="4">
    <source>
        <dbReference type="ARBA" id="ARBA00022777"/>
    </source>
</evidence>
<evidence type="ECO:0000256" key="1">
    <source>
        <dbReference type="ARBA" id="ARBA00022527"/>
    </source>
</evidence>
<dbReference type="SMART" id="SM00220">
    <property type="entry name" value="S_TKc"/>
    <property type="match status" value="1"/>
</dbReference>
<dbReference type="Gene3D" id="1.10.510.10">
    <property type="entry name" value="Transferase(Phosphotransferase) domain 1"/>
    <property type="match status" value="1"/>
</dbReference>
<dbReference type="Proteomes" id="UP001177003">
    <property type="component" value="Chromosome 6"/>
</dbReference>
<sequence length="759" mass="87548">MSFIKDSEHLRIPLLDIKVGTKFFENIIGRGGYGPVYRGEISLSGNMTSVAVKRLQNIDQSGQGLKEFLTEINLLSRYKHPNLVSLLGYCEEGNEKILIYEYAKHGSFDRYLIPMKTKCPFTWKQRMNICVDAARGLDYLHNHVAENHRVIHRDIKSGNILLDNNWKAMIADLGLSKIGRANENETYLITNAVGTYGYCDPAYITTGILTKESDVYSFGVVLLEALCGRLCFMNVTGMQRNLVPLARDCYEKGKLNEIMDLDLKGAESVKEFSKIAYECVNEDQKARPSMDVVLEKLQKALELLETEEAYELQKHEEALRMKKYEEACELQKVEEALGLQKLVEAFQAQEFVEALVLQELDEAFESQELVETLELHKLGEILELQRDYAVVKALQMMINTPQEYVTKEELHAHLSSGFLTDESKVWFSVDENGKNQEMISAMKFMHTDPNKFEAISLPGSRFPMVAKVLNASKVNMQVTIRTQFLSSDVTYAAYLICKHKYSTQNPVIKSLKYKLNNQTQSYISYQGDYKNRWVMMELFQAKVLSRNFEFKLLLEEFASDSFHDEVIVEGVVFSPVQKFDDENIETQEMENPTATEIEWENKLPSDYEQFIHCSGKRLVKRPWNSFITETKEEAYSILSKGIYIKVKNDNDVFFWITKSNGKKCFMLSPKIIRHNPEVDKLVPREHLNESRFTYILELSSSSMVRMEFKIIDPLLSSNTTYACYFIYKISEHMENPVEVKIKQLMLNYPPGVMKDLQTQ</sequence>
<feature type="domain" description="Protein kinase" evidence="6">
    <location>
        <begin position="22"/>
        <end position="301"/>
    </location>
</feature>
<dbReference type="GO" id="GO:0004714">
    <property type="term" value="F:transmembrane receptor protein tyrosine kinase activity"/>
    <property type="evidence" value="ECO:0007669"/>
    <property type="project" value="InterPro"/>
</dbReference>
<dbReference type="PANTHER" id="PTHR27003:SF475">
    <property type="entry name" value="PROTEIN KINASE DOMAIN-CONTAINING PROTEIN"/>
    <property type="match status" value="1"/>
</dbReference>
<keyword evidence="3" id="KW-0547">Nucleotide-binding</keyword>
<protein>
    <recommendedName>
        <fullName evidence="6">Protein kinase domain-containing protein</fullName>
    </recommendedName>
</protein>
<dbReference type="PANTHER" id="PTHR27003">
    <property type="entry name" value="OS07G0166700 PROTEIN"/>
    <property type="match status" value="1"/>
</dbReference>
<dbReference type="GO" id="GO:0004674">
    <property type="term" value="F:protein serine/threonine kinase activity"/>
    <property type="evidence" value="ECO:0007669"/>
    <property type="project" value="UniProtKB-KW"/>
</dbReference>
<evidence type="ECO:0000256" key="3">
    <source>
        <dbReference type="ARBA" id="ARBA00022741"/>
    </source>
</evidence>
<dbReference type="EMBL" id="OX465082">
    <property type="protein sequence ID" value="CAI9291967.1"/>
    <property type="molecule type" value="Genomic_DNA"/>
</dbReference>
<dbReference type="GO" id="GO:0009506">
    <property type="term" value="C:plasmodesma"/>
    <property type="evidence" value="ECO:0007669"/>
    <property type="project" value="TreeGrafter"/>
</dbReference>
<gene>
    <name evidence="7" type="ORF">LSALG_LOCUS31075</name>
</gene>
<organism evidence="7 8">
    <name type="scientific">Lactuca saligna</name>
    <name type="common">Willowleaf lettuce</name>
    <dbReference type="NCBI Taxonomy" id="75948"/>
    <lineage>
        <taxon>Eukaryota</taxon>
        <taxon>Viridiplantae</taxon>
        <taxon>Streptophyta</taxon>
        <taxon>Embryophyta</taxon>
        <taxon>Tracheophyta</taxon>
        <taxon>Spermatophyta</taxon>
        <taxon>Magnoliopsida</taxon>
        <taxon>eudicotyledons</taxon>
        <taxon>Gunneridae</taxon>
        <taxon>Pentapetalae</taxon>
        <taxon>asterids</taxon>
        <taxon>campanulids</taxon>
        <taxon>Asterales</taxon>
        <taxon>Asteraceae</taxon>
        <taxon>Cichorioideae</taxon>
        <taxon>Cichorieae</taxon>
        <taxon>Lactucinae</taxon>
        <taxon>Lactuca</taxon>
    </lineage>
</organism>
<dbReference type="Gene3D" id="3.30.200.20">
    <property type="entry name" value="Phosphorylase Kinase, domain 1"/>
    <property type="match status" value="1"/>
</dbReference>
<keyword evidence="2" id="KW-0808">Transferase</keyword>
<accession>A0AA35ZHW5</accession>
<keyword evidence="5" id="KW-0067">ATP-binding</keyword>
<evidence type="ECO:0000259" key="6">
    <source>
        <dbReference type="PROSITE" id="PS50011"/>
    </source>
</evidence>
<dbReference type="PROSITE" id="PS00108">
    <property type="entry name" value="PROTEIN_KINASE_ST"/>
    <property type="match status" value="1"/>
</dbReference>
<keyword evidence="1" id="KW-0723">Serine/threonine-protein kinase</keyword>
<evidence type="ECO:0000256" key="2">
    <source>
        <dbReference type="ARBA" id="ARBA00022679"/>
    </source>
</evidence>
<keyword evidence="4" id="KW-0418">Kinase</keyword>
<dbReference type="PROSITE" id="PS50011">
    <property type="entry name" value="PROTEIN_KINASE_DOM"/>
    <property type="match status" value="1"/>
</dbReference>
<dbReference type="GO" id="GO:0005524">
    <property type="term" value="F:ATP binding"/>
    <property type="evidence" value="ECO:0007669"/>
    <property type="project" value="UniProtKB-KW"/>
</dbReference>
<dbReference type="InterPro" id="IPR000719">
    <property type="entry name" value="Prot_kinase_dom"/>
</dbReference>
<name>A0AA35ZHW5_LACSI</name>
<proteinExistence type="predicted"/>